<keyword evidence="4" id="KW-0274">FAD</keyword>
<protein>
    <submittedName>
        <fullName evidence="8">Pyridine nucleotide-disulfide oxidoreductase</fullName>
    </submittedName>
</protein>
<dbReference type="EMBL" id="CP012836">
    <property type="protein sequence ID" value="AMQ57237.1"/>
    <property type="molecule type" value="Genomic_DNA"/>
</dbReference>
<evidence type="ECO:0000256" key="2">
    <source>
        <dbReference type="ARBA" id="ARBA00022630"/>
    </source>
</evidence>
<evidence type="ECO:0000313" key="9">
    <source>
        <dbReference type="Proteomes" id="UP000073816"/>
    </source>
</evidence>
<evidence type="ECO:0000256" key="4">
    <source>
        <dbReference type="ARBA" id="ARBA00022827"/>
    </source>
</evidence>
<dbReference type="PANTHER" id="PTHR10632:SF2">
    <property type="entry name" value="SULFIDE:QUINONE OXIDOREDUCTASE, MITOCHONDRIAL"/>
    <property type="match status" value="1"/>
</dbReference>
<keyword evidence="9" id="KW-1185">Reference proteome</keyword>
<dbReference type="InterPro" id="IPR036188">
    <property type="entry name" value="FAD/NAD-bd_sf"/>
</dbReference>
<dbReference type="FunFam" id="3.50.50.60:FF:000034">
    <property type="entry name" value="sulfide:quinone oxidoreductase, mitochondrial"/>
    <property type="match status" value="1"/>
</dbReference>
<dbReference type="Proteomes" id="UP000073816">
    <property type="component" value="Chromosome"/>
</dbReference>
<name>A0A142EQ32_9BACT</name>
<dbReference type="RefSeq" id="WP_067548104.1">
    <property type="nucleotide sequence ID" value="NZ_CP012836.1"/>
</dbReference>
<evidence type="ECO:0000256" key="3">
    <source>
        <dbReference type="ARBA" id="ARBA00022719"/>
    </source>
</evidence>
<dbReference type="InterPro" id="IPR023753">
    <property type="entry name" value="FAD/NAD-binding_dom"/>
</dbReference>
<comment type="cofactor">
    <cofactor evidence="1">
        <name>FAD</name>
        <dbReference type="ChEBI" id="CHEBI:57692"/>
    </cofactor>
</comment>
<dbReference type="KEGG" id="alm:AO498_12385"/>
<evidence type="ECO:0000256" key="5">
    <source>
        <dbReference type="ARBA" id="ARBA00022946"/>
    </source>
</evidence>
<organism evidence="8 9">
    <name type="scientific">Algoriphagus sanaruensis</name>
    <dbReference type="NCBI Taxonomy" id="1727163"/>
    <lineage>
        <taxon>Bacteria</taxon>
        <taxon>Pseudomonadati</taxon>
        <taxon>Bacteroidota</taxon>
        <taxon>Cytophagia</taxon>
        <taxon>Cytophagales</taxon>
        <taxon>Cyclobacteriaceae</taxon>
        <taxon>Algoriphagus</taxon>
    </lineage>
</organism>
<dbReference type="OrthoDB" id="9805710at2"/>
<dbReference type="GO" id="GO:0070224">
    <property type="term" value="F:sulfide:quinone oxidoreductase activity"/>
    <property type="evidence" value="ECO:0007669"/>
    <property type="project" value="TreeGrafter"/>
</dbReference>
<keyword evidence="6" id="KW-0560">Oxidoreductase</keyword>
<dbReference type="GO" id="GO:0048038">
    <property type="term" value="F:quinone binding"/>
    <property type="evidence" value="ECO:0007669"/>
    <property type="project" value="UniProtKB-KW"/>
</dbReference>
<keyword evidence="2" id="KW-0285">Flavoprotein</keyword>
<dbReference type="Pfam" id="PF07992">
    <property type="entry name" value="Pyr_redox_2"/>
    <property type="match status" value="1"/>
</dbReference>
<dbReference type="SUPFAM" id="SSF51905">
    <property type="entry name" value="FAD/NAD(P)-binding domain"/>
    <property type="match status" value="2"/>
</dbReference>
<dbReference type="PATRIC" id="fig|1727163.4.peg.2589"/>
<evidence type="ECO:0000313" key="8">
    <source>
        <dbReference type="EMBL" id="AMQ57237.1"/>
    </source>
</evidence>
<dbReference type="AlphaFoldDB" id="A0A142EQ32"/>
<dbReference type="GO" id="GO:0070221">
    <property type="term" value="P:sulfide oxidation, using sulfide:quinone oxidoreductase"/>
    <property type="evidence" value="ECO:0007669"/>
    <property type="project" value="TreeGrafter"/>
</dbReference>
<evidence type="ECO:0000259" key="7">
    <source>
        <dbReference type="Pfam" id="PF07992"/>
    </source>
</evidence>
<dbReference type="InterPro" id="IPR015904">
    <property type="entry name" value="Sulphide_quinone_reductase"/>
</dbReference>
<reference evidence="8 9" key="2">
    <citation type="journal article" date="2016" name="Genome Announc.">
        <title>Complete Genome Sequence of Algoriphagus sp. Strain M8-2, Isolated from a Brackish Lake.</title>
        <authorList>
            <person name="Muraguchi Y."/>
            <person name="Kushimoto K."/>
            <person name="Ohtsubo Y."/>
            <person name="Suzuki T."/>
            <person name="Dohra H."/>
            <person name="Kimbara K."/>
            <person name="Shintani M."/>
        </authorList>
    </citation>
    <scope>NUCLEOTIDE SEQUENCE [LARGE SCALE GENOMIC DNA]</scope>
    <source>
        <strain evidence="8 9">M8-2</strain>
    </source>
</reference>
<reference evidence="9" key="1">
    <citation type="submission" date="2015-09" db="EMBL/GenBank/DDBJ databases">
        <title>Complete sequence of Algoriphagus sp. M8-2.</title>
        <authorList>
            <person name="Shintani M."/>
        </authorList>
    </citation>
    <scope>NUCLEOTIDE SEQUENCE [LARGE SCALE GENOMIC DNA]</scope>
    <source>
        <strain evidence="9">M8-2</strain>
    </source>
</reference>
<evidence type="ECO:0000256" key="1">
    <source>
        <dbReference type="ARBA" id="ARBA00001974"/>
    </source>
</evidence>
<keyword evidence="3" id="KW-0874">Quinone</keyword>
<dbReference type="STRING" id="1727163.AO498_12385"/>
<evidence type="ECO:0000256" key="6">
    <source>
        <dbReference type="ARBA" id="ARBA00023002"/>
    </source>
</evidence>
<proteinExistence type="predicted"/>
<dbReference type="GO" id="GO:0071949">
    <property type="term" value="F:FAD binding"/>
    <property type="evidence" value="ECO:0007669"/>
    <property type="project" value="TreeGrafter"/>
</dbReference>
<dbReference type="Gene3D" id="3.50.50.60">
    <property type="entry name" value="FAD/NAD(P)-binding domain"/>
    <property type="match status" value="2"/>
</dbReference>
<sequence>MKTHYQILIIGGGTAGITIAAQLKRKDSTLDIAIVEPSEKHYYQPAWTLVGAGAFDFADTERNEADYIPDGVDWIKDKATGIDPESNSVETATSGTITYDYLIPVPGLVMAPELIPGLKEALGKGVVCSNYTDPEHTWEVLKNFKGGNAVFTQPTTPIKCGGAPQKIMYMAEDYFRKNGLRDKTNVLFATPGTVIFGVPEFAKTLNKIIHDRDIIFKPFYAPVKIDAEKQEIYFHYAKPGESNCTVQEGNSLGEELVGALEIKVHYDMLHIAPPQMAPKFIQDSKISIQEGPGKGWVDVDIHTMQHKRYPNIFSIGDVAHLPTAKTGAAIRKQAPVLVENLLSVIKSGHLGQKSYEGYSSCPIVTGYGKMLLCEFKYDNVKDSDPMISTFVDTTKEQYSMWLLKKYGLPFMYWNLMLRGKA</sequence>
<gene>
    <name evidence="8" type="ORF">AO498_12385</name>
</gene>
<dbReference type="PANTHER" id="PTHR10632">
    <property type="entry name" value="SULFIDE:QUINONE OXIDOREDUCTASE"/>
    <property type="match status" value="1"/>
</dbReference>
<feature type="domain" description="FAD/NAD(P)-binding" evidence="7">
    <location>
        <begin position="5"/>
        <end position="126"/>
    </location>
</feature>
<keyword evidence="5" id="KW-0809">Transit peptide</keyword>
<accession>A0A142EQ32</accession>